<comment type="caution">
    <text evidence="3">The sequence shown here is derived from an EMBL/GenBank/DDBJ whole genome shotgun (WGS) entry which is preliminary data.</text>
</comment>
<dbReference type="SUPFAM" id="SSF52540">
    <property type="entry name" value="P-loop containing nucleoside triphosphate hydrolases"/>
    <property type="match status" value="1"/>
</dbReference>
<sequence length="920" mass="105005">MEGSFLNEMPKFNTPEEEINYLRAHVSKREQELIDIGRFEYANENAVKDIIKEYKEKPIEQIIHKNNILDKKETEAIVLQLKPELHDTIMEELLGIVITKGVRNALSIVETMANPHIDDDFHRILIQYFKTGRFFDLKEGTPLYKSLNMTLFEITLPPPREEGDKEKGFKEFIGAMEQFYAGMNSISEGRNNEKENYFTLEVALDVVSDQVIIFAAIPNKHISLFEKQVLSFYHDAKVFEVKDDYNIFNEKGISAGAYASFSERGVLPIRTYDQIEHDPMNIILNVFSKLKTEGEGAAIQLVVAPAGEKFINEFHIILDDVKSGSSVKHAADNFYKFNRAFFKASKSLIFGVKKKEEKPEEKYIKGRRAVDEGAIEKIGNKMKSTIMKANIRIITSANTKERADAILDEIQSSFNQFTEPASNSFIFEKFHGSDLKQLFHDFSYRIFSDDKILPMNLKELSSVFHFPVGIGSQPQLKETRAGIAPAPLEIAQDGIILGVNSYRGKDTMIHMSREDRMRHFYVIGQTGTGKTNIMLNMITQDIKNGDGCCYIDPHGTDIQTILSRIPKERIDDVIYFDPAYTKRPMGLNMLEYDPSYPEQKTFVVNEMMGIFNKLFDMKVGGGAMFEQYFRNSAFLVMEDPESGSTLLEITRVLADKEFRDMKLAKCKNPIIKQFWVSAEQTSGDQSLANFVPYISSKFDNFISNDIMRPVVLQQNSVFNFRKIMDEKKILLVNLSKGRLGNINANLIGLVLVGKIQMAALSRVDMFGKPMNDFYLYIDEFQNVTTDSIASILSEARKYRLSLNIAHQYITQLEENIKNAVFGNVGSMAVFRVGTEDATFLEPKFKPQFTANDITKLDNYNAYMNMLVGGQPTKPFNIKTLAPEEGNKEIVDSLKELSYMKYGRDREEVEAEIMSRYSTMQ</sequence>
<dbReference type="Proteomes" id="UP000034934">
    <property type="component" value="Unassembled WGS sequence"/>
</dbReference>
<evidence type="ECO:0000313" key="3">
    <source>
        <dbReference type="EMBL" id="KKP30274.1"/>
    </source>
</evidence>
<dbReference type="PATRIC" id="fig|1618767.3.peg.351"/>
<evidence type="ECO:0000313" key="4">
    <source>
        <dbReference type="Proteomes" id="UP000034934"/>
    </source>
</evidence>
<feature type="domain" description="TraD/TraG TraM recognition site" evidence="1">
    <location>
        <begin position="773"/>
        <end position="833"/>
    </location>
</feature>
<dbReference type="Pfam" id="PF12696">
    <property type="entry name" value="TraG-D_C"/>
    <property type="match status" value="1"/>
</dbReference>
<dbReference type="PANTHER" id="PTHR30121">
    <property type="entry name" value="UNCHARACTERIZED PROTEIN YJGR-RELATED"/>
    <property type="match status" value="1"/>
</dbReference>
<protein>
    <recommendedName>
        <fullName evidence="5">Type IV secretion system coupling protein TraD DNA-binding domain-containing protein</fullName>
    </recommendedName>
</protein>
<evidence type="ECO:0000259" key="2">
    <source>
        <dbReference type="Pfam" id="PF26449"/>
    </source>
</evidence>
<dbReference type="Pfam" id="PF26449">
    <property type="entry name" value="DUF8128"/>
    <property type="match status" value="1"/>
</dbReference>
<dbReference type="PANTHER" id="PTHR30121:SF6">
    <property type="entry name" value="SLR6007 PROTEIN"/>
    <property type="match status" value="1"/>
</dbReference>
<proteinExistence type="predicted"/>
<evidence type="ECO:0008006" key="5">
    <source>
        <dbReference type="Google" id="ProtNLM"/>
    </source>
</evidence>
<name>A0A0F9YF23_9BACT</name>
<dbReference type="EMBL" id="LBOG01000003">
    <property type="protein sequence ID" value="KKP30274.1"/>
    <property type="molecule type" value="Genomic_DNA"/>
</dbReference>
<dbReference type="InterPro" id="IPR032689">
    <property type="entry name" value="TraG-D_C"/>
</dbReference>
<reference evidence="3 4" key="1">
    <citation type="journal article" date="2015" name="Nature">
        <title>rRNA introns, odd ribosomes, and small enigmatic genomes across a large radiation of phyla.</title>
        <authorList>
            <person name="Brown C.T."/>
            <person name="Hug L.A."/>
            <person name="Thomas B.C."/>
            <person name="Sharon I."/>
            <person name="Castelle C.J."/>
            <person name="Singh A."/>
            <person name="Wilkins M.J."/>
            <person name="Williams K.H."/>
            <person name="Banfield J.F."/>
        </authorList>
    </citation>
    <scope>NUCLEOTIDE SEQUENCE [LARGE SCALE GENOMIC DNA]</scope>
</reference>
<dbReference type="InterPro" id="IPR051162">
    <property type="entry name" value="T4SS_component"/>
</dbReference>
<dbReference type="Gene3D" id="3.40.50.300">
    <property type="entry name" value="P-loop containing nucleotide triphosphate hydrolases"/>
    <property type="match status" value="2"/>
</dbReference>
<evidence type="ECO:0000259" key="1">
    <source>
        <dbReference type="Pfam" id="PF12696"/>
    </source>
</evidence>
<feature type="domain" description="DUF8128" evidence="2">
    <location>
        <begin position="211"/>
        <end position="467"/>
    </location>
</feature>
<accession>A0A0F9YF23</accession>
<dbReference type="InterPro" id="IPR058441">
    <property type="entry name" value="DUF8128"/>
</dbReference>
<organism evidence="3 4">
    <name type="scientific">Candidatus Nomurabacteria bacterium GW2011_GWF1_31_48</name>
    <dbReference type="NCBI Taxonomy" id="1618767"/>
    <lineage>
        <taxon>Bacteria</taxon>
        <taxon>Candidatus Nomuraibacteriota</taxon>
    </lineage>
</organism>
<dbReference type="AlphaFoldDB" id="A0A0F9YF23"/>
<dbReference type="InterPro" id="IPR027417">
    <property type="entry name" value="P-loop_NTPase"/>
</dbReference>
<gene>
    <name evidence="3" type="ORF">UR19_C0003G0110</name>
</gene>